<dbReference type="GO" id="GO:0001681">
    <property type="term" value="F:sialate O-acetylesterase activity"/>
    <property type="evidence" value="ECO:0007669"/>
    <property type="project" value="InterPro"/>
</dbReference>
<dbReference type="KEGG" id="talb:FTW19_21330"/>
<evidence type="ECO:0000313" key="5">
    <source>
        <dbReference type="Proteomes" id="UP000321820"/>
    </source>
</evidence>
<gene>
    <name evidence="4" type="ORF">FTW19_21330</name>
</gene>
<protein>
    <submittedName>
        <fullName evidence="4">Sialate O-acetylesterase</fullName>
    </submittedName>
</protein>
<organism evidence="4 5">
    <name type="scientific">Terriglobus albidus</name>
    <dbReference type="NCBI Taxonomy" id="1592106"/>
    <lineage>
        <taxon>Bacteria</taxon>
        <taxon>Pseudomonadati</taxon>
        <taxon>Acidobacteriota</taxon>
        <taxon>Terriglobia</taxon>
        <taxon>Terriglobales</taxon>
        <taxon>Acidobacteriaceae</taxon>
        <taxon>Terriglobus</taxon>
    </lineage>
</organism>
<dbReference type="InterPro" id="IPR036514">
    <property type="entry name" value="SGNH_hydro_sf"/>
</dbReference>
<dbReference type="InterPro" id="IPR039329">
    <property type="entry name" value="SIAE"/>
</dbReference>
<keyword evidence="5" id="KW-1185">Reference proteome</keyword>
<keyword evidence="2" id="KW-0732">Signal</keyword>
<evidence type="ECO:0000313" key="4">
    <source>
        <dbReference type="EMBL" id="QEE30297.1"/>
    </source>
</evidence>
<proteinExistence type="predicted"/>
<dbReference type="InterPro" id="IPR005181">
    <property type="entry name" value="SASA"/>
</dbReference>
<dbReference type="InterPro" id="IPR013783">
    <property type="entry name" value="Ig-like_fold"/>
</dbReference>
<dbReference type="Pfam" id="PF03629">
    <property type="entry name" value="SASA"/>
    <property type="match status" value="1"/>
</dbReference>
<evidence type="ECO:0000259" key="3">
    <source>
        <dbReference type="Pfam" id="PF03629"/>
    </source>
</evidence>
<reference evidence="4 5" key="1">
    <citation type="submission" date="2019-08" db="EMBL/GenBank/DDBJ databases">
        <title>Complete genome sequence of Terriglobus albidus strain ORNL.</title>
        <authorList>
            <person name="Podar M."/>
        </authorList>
    </citation>
    <scope>NUCLEOTIDE SEQUENCE [LARGE SCALE GENOMIC DNA]</scope>
    <source>
        <strain evidence="4 5">ORNL</strain>
    </source>
</reference>
<dbReference type="PANTHER" id="PTHR22901">
    <property type="entry name" value="SIALATE O-ACETYLESTERASE"/>
    <property type="match status" value="1"/>
</dbReference>
<dbReference type="Gene3D" id="3.40.50.1110">
    <property type="entry name" value="SGNH hydrolase"/>
    <property type="match status" value="1"/>
</dbReference>
<dbReference type="Gene3D" id="2.60.40.10">
    <property type="entry name" value="Immunoglobulins"/>
    <property type="match status" value="1"/>
</dbReference>
<accession>A0A5B9EIT0</accession>
<sequence length="501" mass="54694">MNRNTLVSFALLSLGSLSAAAEVRLPNVLSDHAVLQRSRPIHIWGTGATQETVTVTFHGQTATATANADGNWELWLRPEEAGGPYELTVTGSQSSVPVKRTDLLIGDVWFASGQSNMEFPLKGFTGAPLLNGDKEIAASTQPKIRLLRERKRTSTVVQSDAQDTWTLCTPETAKDFSAVGYFFSRELTQEEHVPIGVIDSTWGGTPAHAWMSGEGIAYANLPSVAADAARIAIDQGRADTLKARYAAEDAALKEAGKEVPTHARLSYDHSGSWTPSTLYNGMVAPFTKFGIKGVIWYQGETDTAPERAPYYARVFPAMIQDWRRQWGQGTFPFLYVQISNFGHVNDGWGQVREAQRRTLELGQTGMAVTLDVGNHDNVHPSDKQTVAHRLAMVARESVYGEKVQGESPTFVQATQEGGTMRVWLAHATGLHSEMNPLSEFEVAGEDHKFSPAEATIDGETIVVKAAAVATPRYVRYAWNGGVDCYVYNGKGLPLGTFTSER</sequence>
<dbReference type="SUPFAM" id="SSF52266">
    <property type="entry name" value="SGNH hydrolase"/>
    <property type="match status" value="1"/>
</dbReference>
<dbReference type="GO" id="GO:0005975">
    <property type="term" value="P:carbohydrate metabolic process"/>
    <property type="evidence" value="ECO:0007669"/>
    <property type="project" value="TreeGrafter"/>
</dbReference>
<name>A0A5B9EIT0_9BACT</name>
<dbReference type="AlphaFoldDB" id="A0A5B9EIT0"/>
<feature type="signal peptide" evidence="2">
    <location>
        <begin position="1"/>
        <end position="21"/>
    </location>
</feature>
<dbReference type="RefSeq" id="WP_147649566.1">
    <property type="nucleotide sequence ID" value="NZ_CP042806.1"/>
</dbReference>
<dbReference type="Proteomes" id="UP000321820">
    <property type="component" value="Chromosome"/>
</dbReference>
<dbReference type="PANTHER" id="PTHR22901:SF0">
    <property type="entry name" value="SIALATE O-ACETYLESTERASE"/>
    <property type="match status" value="1"/>
</dbReference>
<evidence type="ECO:0000256" key="2">
    <source>
        <dbReference type="SAM" id="SignalP"/>
    </source>
</evidence>
<evidence type="ECO:0000256" key="1">
    <source>
        <dbReference type="ARBA" id="ARBA00022801"/>
    </source>
</evidence>
<dbReference type="EMBL" id="CP042806">
    <property type="protein sequence ID" value="QEE30297.1"/>
    <property type="molecule type" value="Genomic_DNA"/>
</dbReference>
<keyword evidence="1" id="KW-0378">Hydrolase</keyword>
<dbReference type="OrthoDB" id="9795554at2"/>
<feature type="domain" description="Sialate O-acetylesterase" evidence="3">
    <location>
        <begin position="273"/>
        <end position="386"/>
    </location>
</feature>
<feature type="chain" id="PRO_5023004759" evidence="2">
    <location>
        <begin position="22"/>
        <end position="501"/>
    </location>
</feature>